<dbReference type="Pfam" id="PF04539">
    <property type="entry name" value="Sigma70_r3"/>
    <property type="match status" value="1"/>
</dbReference>
<dbReference type="Proteomes" id="UP000878956">
    <property type="component" value="Unassembled WGS sequence"/>
</dbReference>
<keyword evidence="6" id="KW-0966">Cell projection</keyword>
<dbReference type="CDD" id="cd06171">
    <property type="entry name" value="Sigma70_r4"/>
    <property type="match status" value="1"/>
</dbReference>
<dbReference type="PANTHER" id="PTHR30385">
    <property type="entry name" value="SIGMA FACTOR F FLAGELLAR"/>
    <property type="match status" value="1"/>
</dbReference>
<evidence type="ECO:0000313" key="6">
    <source>
        <dbReference type="EMBL" id="CDS83250.1"/>
    </source>
</evidence>
<dbReference type="Gene3D" id="1.20.140.160">
    <property type="match status" value="1"/>
</dbReference>
<dbReference type="InterPro" id="IPR000943">
    <property type="entry name" value="RNA_pol_sigma70"/>
</dbReference>
<dbReference type="Proteomes" id="UP000189137">
    <property type="component" value="Unassembled WGS sequence"/>
</dbReference>
<dbReference type="Pfam" id="PF04542">
    <property type="entry name" value="Sigma70_r2"/>
    <property type="match status" value="1"/>
</dbReference>
<dbReference type="InterPro" id="IPR007627">
    <property type="entry name" value="RNA_pol_sigma70_r2"/>
</dbReference>
<dbReference type="PANTHER" id="PTHR30385:SF7">
    <property type="entry name" value="RNA POLYMERASE SIGMA FACTOR FLIA"/>
    <property type="match status" value="1"/>
</dbReference>
<dbReference type="EMBL" id="LK932465">
    <property type="protein sequence ID" value="CDS83250.1"/>
    <property type="molecule type" value="Genomic_DNA"/>
</dbReference>
<dbReference type="InterPro" id="IPR013325">
    <property type="entry name" value="RNA_pol_sigma_r2"/>
</dbReference>
<reference evidence="10 11" key="2">
    <citation type="submission" date="2017-02" db="EMBL/GenBank/DDBJ databases">
        <authorList>
            <consortium name="Pathogen Informatics"/>
        </authorList>
    </citation>
    <scope>NUCLEOTIDE SEQUENCE [LARGE SCALE GENOMIC DNA]</scope>
    <source>
        <strain evidence="10 11">VRECD0157</strain>
    </source>
</reference>
<dbReference type="KEGG" id="pdf:CD630DERM_02660"/>
<protein>
    <submittedName>
        <fullName evidence="7 9">RNA polymerase sigma factor</fullName>
    </submittedName>
    <submittedName>
        <fullName evidence="6">RNA polymerase sigma-28factor for flagellar operon</fullName>
    </submittedName>
    <submittedName>
        <fullName evidence="10">Sigma-F factor</fullName>
    </submittedName>
</protein>
<evidence type="ECO:0000256" key="2">
    <source>
        <dbReference type="ARBA" id="ARBA00023082"/>
    </source>
</evidence>
<dbReference type="PIRSF" id="PIRSF000770">
    <property type="entry name" value="RNA_pol_sigma-SigE/K"/>
    <property type="match status" value="1"/>
</dbReference>
<dbReference type="GO" id="GO:0003677">
    <property type="term" value="F:DNA binding"/>
    <property type="evidence" value="ECO:0007669"/>
    <property type="project" value="UniProtKB-KW"/>
</dbReference>
<dbReference type="RefSeq" id="WP_003435969.1">
    <property type="nucleotide sequence ID" value="NZ_AP031492.1"/>
</dbReference>
<keyword evidence="6" id="KW-0969">Cilium</keyword>
<evidence type="ECO:0000313" key="10">
    <source>
        <dbReference type="EMBL" id="SJT04504.1"/>
    </source>
</evidence>
<dbReference type="SUPFAM" id="SSF88946">
    <property type="entry name" value="Sigma2 domain of RNA polymerase sigma factors"/>
    <property type="match status" value="1"/>
</dbReference>
<proteinExistence type="predicted"/>
<dbReference type="EMBL" id="FUPS01000015">
    <property type="protein sequence ID" value="SJT04504.1"/>
    <property type="molecule type" value="Genomic_DNA"/>
</dbReference>
<evidence type="ECO:0000313" key="11">
    <source>
        <dbReference type="Proteomes" id="UP000189137"/>
    </source>
</evidence>
<dbReference type="InterPro" id="IPR014284">
    <property type="entry name" value="RNA_pol_sigma-70_dom"/>
</dbReference>
<evidence type="ECO:0000256" key="3">
    <source>
        <dbReference type="ARBA" id="ARBA00023125"/>
    </source>
</evidence>
<dbReference type="Gene3D" id="1.10.1740.10">
    <property type="match status" value="1"/>
</dbReference>
<dbReference type="InterPro" id="IPR007630">
    <property type="entry name" value="RNA_pol_sigma70_r4"/>
</dbReference>
<evidence type="ECO:0000313" key="8">
    <source>
        <dbReference type="EMBL" id="CDS99199.1"/>
    </source>
</evidence>
<dbReference type="PATRIC" id="fig|1496.1373.peg.3136"/>
<keyword evidence="3" id="KW-0238">DNA-binding</keyword>
<feature type="domain" description="RNA polymerase sigma-70" evidence="5">
    <location>
        <begin position="196"/>
        <end position="222"/>
    </location>
</feature>
<dbReference type="GO" id="GO:0016987">
    <property type="term" value="F:sigma factor activity"/>
    <property type="evidence" value="ECO:0007669"/>
    <property type="project" value="UniProtKB-KW"/>
</dbReference>
<dbReference type="EMBL" id="DAEPXK010000002">
    <property type="protein sequence ID" value="HBH1540810.1"/>
    <property type="molecule type" value="Genomic_DNA"/>
</dbReference>
<evidence type="ECO:0000313" key="7">
    <source>
        <dbReference type="EMBL" id="CDS83362.1"/>
    </source>
</evidence>
<organism evidence="6">
    <name type="scientific">Clostridioides difficile</name>
    <name type="common">Peptoclostridium difficile</name>
    <dbReference type="NCBI Taxonomy" id="1496"/>
    <lineage>
        <taxon>Bacteria</taxon>
        <taxon>Bacillati</taxon>
        <taxon>Bacillota</taxon>
        <taxon>Clostridia</taxon>
        <taxon>Peptostreptococcales</taxon>
        <taxon>Peptostreptococcaceae</taxon>
        <taxon>Clostridioides</taxon>
    </lineage>
</organism>
<evidence type="ECO:0000313" key="9">
    <source>
        <dbReference type="EMBL" id="HBH1540810.1"/>
    </source>
</evidence>
<keyword evidence="2" id="KW-0731">Sigma factor</keyword>
<dbReference type="NCBIfam" id="TIGR02479">
    <property type="entry name" value="FliA_WhiG"/>
    <property type="match status" value="1"/>
</dbReference>
<evidence type="ECO:0000259" key="5">
    <source>
        <dbReference type="PROSITE" id="PS00716"/>
    </source>
</evidence>
<reference evidence="9" key="4">
    <citation type="submission" date="2021-06" db="EMBL/GenBank/DDBJ databases">
        <authorList>
            <consortium name="NCBI Pathogen Detection Project"/>
        </authorList>
    </citation>
    <scope>NUCLEOTIDE SEQUENCE</scope>
    <source>
        <strain evidence="9">HN1000</strain>
    </source>
</reference>
<keyword evidence="1" id="KW-0805">Transcription regulation</keyword>
<dbReference type="PRINTS" id="PR00046">
    <property type="entry name" value="SIGMA70FCT"/>
</dbReference>
<dbReference type="EMBL" id="LK932861">
    <property type="protein sequence ID" value="CDS99199.1"/>
    <property type="molecule type" value="Genomic_DNA"/>
</dbReference>
<sequence>MNREELIKENMPLVKSIARKFFIPGKGFEYQDLVNSGVIGLIDAINKFDAEKGAKFSSYSYIKIKSAILDEIRNQSPISKHNLTKVNKYNRVVEKLQSKLLREPTSYEIAKELKVSEKELHDIESNIDMLNIVSLNYVIFEDTNETVQDVISDREEEAPENIIEEEEKLEILSKAISNLNEREKLILSLYYYEDLNLKEIGKVLGVSESRVSQLHRKSIRNLRNKIKELKYSI</sequence>
<dbReference type="PROSITE" id="PS00716">
    <property type="entry name" value="SIGMA70_2"/>
    <property type="match status" value="1"/>
</dbReference>
<dbReference type="Pfam" id="PF04545">
    <property type="entry name" value="Sigma70_r4"/>
    <property type="match status" value="1"/>
</dbReference>
<dbReference type="NCBIfam" id="TIGR02937">
    <property type="entry name" value="sigma70-ECF"/>
    <property type="match status" value="1"/>
</dbReference>
<dbReference type="InterPro" id="IPR007624">
    <property type="entry name" value="RNA_pol_sigma70_r3"/>
</dbReference>
<dbReference type="GO" id="GO:0006352">
    <property type="term" value="P:DNA-templated transcription initiation"/>
    <property type="evidence" value="ECO:0007669"/>
    <property type="project" value="InterPro"/>
</dbReference>
<reference evidence="6" key="1">
    <citation type="submission" date="2014-07" db="EMBL/GenBank/DDBJ databases">
        <authorList>
            <person name="Monot Marc"/>
        </authorList>
    </citation>
    <scope>NUCLEOTIDE SEQUENCE</scope>
    <source>
        <strain evidence="8">7032989</strain>
        <strain evidence="7">7032994</strain>
    </source>
</reference>
<dbReference type="InterPro" id="IPR012845">
    <property type="entry name" value="RNA_pol_sigma_FliA_WhiG"/>
</dbReference>
<name>A0A031WB63_CLODI</name>
<dbReference type="AlphaFoldDB" id="A0A031WB63"/>
<evidence type="ECO:0000256" key="4">
    <source>
        <dbReference type="ARBA" id="ARBA00023163"/>
    </source>
</evidence>
<accession>A0A031WB63</accession>
<dbReference type="InterPro" id="IPR013324">
    <property type="entry name" value="RNA_pol_sigma_r3/r4-like"/>
</dbReference>
<reference evidence="9" key="3">
    <citation type="journal article" date="2018" name="Genome Biol.">
        <title>SKESA: strategic k-mer extension for scrupulous assemblies.</title>
        <authorList>
            <person name="Souvorov A."/>
            <person name="Agarwala R."/>
            <person name="Lipman D.J."/>
        </authorList>
    </citation>
    <scope>NUCLEOTIDE SEQUENCE</scope>
    <source>
        <strain evidence="9">HN1000</strain>
    </source>
</reference>
<dbReference type="SUPFAM" id="SSF88659">
    <property type="entry name" value="Sigma3 and sigma4 domains of RNA polymerase sigma factors"/>
    <property type="match status" value="2"/>
</dbReference>
<dbReference type="GO" id="GO:0003899">
    <property type="term" value="F:DNA-directed RNA polymerase activity"/>
    <property type="evidence" value="ECO:0007669"/>
    <property type="project" value="InterPro"/>
</dbReference>
<keyword evidence="6" id="KW-0282">Flagellum</keyword>
<evidence type="ECO:0000256" key="1">
    <source>
        <dbReference type="ARBA" id="ARBA00023015"/>
    </source>
</evidence>
<keyword evidence="4" id="KW-0804">Transcription</keyword>
<gene>
    <name evidence="6" type="primary">fliA</name>
    <name evidence="8" type="ORF">BN1095_210177</name>
    <name evidence="6" type="ORF">BN1096_160169</name>
    <name evidence="7" type="ORF">BN1097_140172</name>
    <name evidence="9" type="ORF">KRM00_000263</name>
    <name evidence="10" type="ORF">SAMEA3375112_03489</name>
</gene>
<dbReference type="EMBL" id="LK932347">
    <property type="protein sequence ID" value="CDS83362.1"/>
    <property type="molecule type" value="Genomic_DNA"/>
</dbReference>